<dbReference type="EMBL" id="BLLK01000014">
    <property type="protein sequence ID" value="GFH43707.1"/>
    <property type="molecule type" value="Genomic_DNA"/>
</dbReference>
<proteinExistence type="predicted"/>
<dbReference type="EMBL" id="BLLK01000049">
    <property type="protein sequence ID" value="GFH55588.1"/>
    <property type="molecule type" value="Genomic_DNA"/>
</dbReference>
<gene>
    <name evidence="2" type="ORF">CTEN210_00180</name>
    <name evidence="3" type="ORF">CTEN210_12064</name>
    <name evidence="4" type="ORF">CTEN210_17323</name>
</gene>
<feature type="coiled-coil region" evidence="1">
    <location>
        <begin position="386"/>
        <end position="448"/>
    </location>
</feature>
<dbReference type="AlphaFoldDB" id="A0AAD3DBB5"/>
<protein>
    <submittedName>
        <fullName evidence="4">Uncharacterized protein</fullName>
    </submittedName>
</protein>
<evidence type="ECO:0000313" key="5">
    <source>
        <dbReference type="Proteomes" id="UP001054902"/>
    </source>
</evidence>
<organism evidence="4 5">
    <name type="scientific">Chaetoceros tenuissimus</name>
    <dbReference type="NCBI Taxonomy" id="426638"/>
    <lineage>
        <taxon>Eukaryota</taxon>
        <taxon>Sar</taxon>
        <taxon>Stramenopiles</taxon>
        <taxon>Ochrophyta</taxon>
        <taxon>Bacillariophyta</taxon>
        <taxon>Coscinodiscophyceae</taxon>
        <taxon>Chaetocerotophycidae</taxon>
        <taxon>Chaetocerotales</taxon>
        <taxon>Chaetocerotaceae</taxon>
        <taxon>Chaetoceros</taxon>
    </lineage>
</organism>
<dbReference type="Proteomes" id="UP001054902">
    <property type="component" value="Unassembled WGS sequence"/>
</dbReference>
<sequence>MNSSPTSSVSPSDSELTVFVQCKSCKQYHDCTEHYKVNDHSNKTLLAMAVGIRSPTGKVVVDLNDETLWNKTVGSSKKTDYMPTKTHLVREMKRRKCILNIKTRTGVKDKSSLLAWLTDNPIDDPADITFLTDNVLSFERTLRAVRAAEETAPNDRNHANFWRGQEPYLRLIHCILDTPEMRRKFQQSYAALTRESIDARNSTEVAPVSFWIDAAEMFKNPEFQPNSLPYGYLHDDFDQVLDLSCADIEIDAQKAKSKFIHLQSCVNRVKARHDLSGNGDGNMVDGEEVGSDKHCFLNGEPSACLYLWEYADSLGFLPTVMQQIDPSIALSENNIPSAVNSSGTKRKISIEVSKEDKELMKRLARSTYVMEASVLKSEIRASESTLLDLKGRKIEAMKELRKMQRDEHIPAEEIEEQKVWTDQIEAQILAQADALIELEEQLDTLRAQEHESEE</sequence>
<accession>A0AAD3DBB5</accession>
<dbReference type="EMBL" id="BLLK01000069">
    <property type="protein sequence ID" value="GFH60847.1"/>
    <property type="molecule type" value="Genomic_DNA"/>
</dbReference>
<evidence type="ECO:0000313" key="2">
    <source>
        <dbReference type="EMBL" id="GFH43707.1"/>
    </source>
</evidence>
<comment type="caution">
    <text evidence="4">The sequence shown here is derived from an EMBL/GenBank/DDBJ whole genome shotgun (WGS) entry which is preliminary data.</text>
</comment>
<evidence type="ECO:0000313" key="4">
    <source>
        <dbReference type="EMBL" id="GFH60847.1"/>
    </source>
</evidence>
<evidence type="ECO:0000256" key="1">
    <source>
        <dbReference type="SAM" id="Coils"/>
    </source>
</evidence>
<keyword evidence="1" id="KW-0175">Coiled coil</keyword>
<reference evidence="4" key="1">
    <citation type="submission" date="2020-02" db="EMBL/GenBank/DDBJ databases">
        <authorList>
            <person name="Hongo Y."/>
            <person name="Kimura K."/>
            <person name="Takaki Y."/>
            <person name="Tomaru Y."/>
        </authorList>
    </citation>
    <scope>NUCLEOTIDE SEQUENCE</scope>
    <source>
        <strain evidence="4">NIES-3715</strain>
    </source>
</reference>
<evidence type="ECO:0000313" key="3">
    <source>
        <dbReference type="EMBL" id="GFH55588.1"/>
    </source>
</evidence>
<keyword evidence="5" id="KW-1185">Reference proteome</keyword>
<reference evidence="4 5" key="2">
    <citation type="journal article" date="2021" name="Sci. Rep.">
        <title>The genome of the diatom Chaetoceros tenuissimus carries an ancient integrated fragment of an extant virus.</title>
        <authorList>
            <person name="Hongo Y."/>
            <person name="Kimura K."/>
            <person name="Takaki Y."/>
            <person name="Yoshida Y."/>
            <person name="Baba S."/>
            <person name="Kobayashi G."/>
            <person name="Nagasaki K."/>
            <person name="Hano T."/>
            <person name="Tomaru Y."/>
        </authorList>
    </citation>
    <scope>NUCLEOTIDE SEQUENCE [LARGE SCALE GENOMIC DNA]</scope>
    <source>
        <strain evidence="4 5">NIES-3715</strain>
    </source>
</reference>
<name>A0AAD3DBB5_9STRA</name>